<dbReference type="PANTHER" id="PTHR30404">
    <property type="entry name" value="N-ACETYLMURAMOYL-L-ALANINE AMIDASE"/>
    <property type="match status" value="1"/>
</dbReference>
<dbReference type="CDD" id="cd02696">
    <property type="entry name" value="MurNAc-LAA"/>
    <property type="match status" value="1"/>
</dbReference>
<dbReference type="Gene3D" id="3.40.630.40">
    <property type="entry name" value="Zn-dependent exopeptidases"/>
    <property type="match status" value="1"/>
</dbReference>
<comment type="caution">
    <text evidence="4">The sequence shown here is derived from an EMBL/GenBank/DDBJ whole genome shotgun (WGS) entry which is preliminary data.</text>
</comment>
<dbReference type="SMART" id="SM00646">
    <property type="entry name" value="Ami_3"/>
    <property type="match status" value="1"/>
</dbReference>
<evidence type="ECO:0000313" key="4">
    <source>
        <dbReference type="EMBL" id="MCU6788910.1"/>
    </source>
</evidence>
<dbReference type="Proteomes" id="UP001652397">
    <property type="component" value="Unassembled WGS sequence"/>
</dbReference>
<evidence type="ECO:0000256" key="1">
    <source>
        <dbReference type="ARBA" id="ARBA00022801"/>
    </source>
</evidence>
<gene>
    <name evidence="4" type="ORF">OCV66_07365</name>
</gene>
<feature type="region of interest" description="Disordered" evidence="2">
    <location>
        <begin position="179"/>
        <end position="204"/>
    </location>
</feature>
<accession>A0ABT2U2Q9</accession>
<keyword evidence="5" id="KW-1185">Reference proteome</keyword>
<dbReference type="InterPro" id="IPR002508">
    <property type="entry name" value="MurNAc-LAA_cat"/>
</dbReference>
<organism evidence="4 5">
    <name type="scientific">Agathobaculum ammoniilyticum</name>
    <dbReference type="NCBI Taxonomy" id="2981778"/>
    <lineage>
        <taxon>Bacteria</taxon>
        <taxon>Bacillati</taxon>
        <taxon>Bacillota</taxon>
        <taxon>Clostridia</taxon>
        <taxon>Eubacteriales</taxon>
        <taxon>Butyricicoccaceae</taxon>
        <taxon>Agathobaculum</taxon>
    </lineage>
</organism>
<dbReference type="InterPro" id="IPR050695">
    <property type="entry name" value="N-acetylmuramoyl_amidase_3"/>
</dbReference>
<sequence length="242" mass="26369">MSKKKVFIGVGHGGSDSGAVGYIVEKDVNLQMALTCRDFLTAYGVDVRMSRTKDEDDDINEEVRECNAYNPDLAIDVHNNSGGGDGFEVYHTIYGGTGKVLAQNIEKHVKAIGQNSRGVKTRAGKSGDYYAFIRETVAPAVICEGVFVDAKADAAQADTLTEQQAFGVAYAKGILDTLGIPYDEPEEDPEEPEQPAEEPAKEHWAQKHYDSLIAKGVEINETRFDDPITRGEALALLDQIVK</sequence>
<dbReference type="SUPFAM" id="SSF53187">
    <property type="entry name" value="Zn-dependent exopeptidases"/>
    <property type="match status" value="1"/>
</dbReference>
<reference evidence="4 5" key="1">
    <citation type="journal article" date="2021" name="ISME Commun">
        <title>Automated analysis of genomic sequences facilitates high-throughput and comprehensive description of bacteria.</title>
        <authorList>
            <person name="Hitch T.C.A."/>
        </authorList>
    </citation>
    <scope>NUCLEOTIDE SEQUENCE [LARGE SCALE GENOMIC DNA]</scope>
    <source>
        <strain evidence="4 5">Sanger_34</strain>
    </source>
</reference>
<evidence type="ECO:0000313" key="5">
    <source>
        <dbReference type="Proteomes" id="UP001652397"/>
    </source>
</evidence>
<evidence type="ECO:0000259" key="3">
    <source>
        <dbReference type="SMART" id="SM00646"/>
    </source>
</evidence>
<dbReference type="PANTHER" id="PTHR30404:SF0">
    <property type="entry name" value="N-ACETYLMURAMOYL-L-ALANINE AMIDASE AMIC"/>
    <property type="match status" value="1"/>
</dbReference>
<proteinExistence type="predicted"/>
<feature type="domain" description="MurNAc-LAA" evidence="3">
    <location>
        <begin position="63"/>
        <end position="175"/>
    </location>
</feature>
<evidence type="ECO:0000256" key="2">
    <source>
        <dbReference type="SAM" id="MobiDB-lite"/>
    </source>
</evidence>
<dbReference type="RefSeq" id="WP_147574040.1">
    <property type="nucleotide sequence ID" value="NZ_JAOQJE010000005.1"/>
</dbReference>
<dbReference type="EMBL" id="JAOQJE010000005">
    <property type="protein sequence ID" value="MCU6788910.1"/>
    <property type="molecule type" value="Genomic_DNA"/>
</dbReference>
<keyword evidence="1" id="KW-0378">Hydrolase</keyword>
<name>A0ABT2U2Q9_9FIRM</name>
<dbReference type="Pfam" id="PF01520">
    <property type="entry name" value="Amidase_3"/>
    <property type="match status" value="1"/>
</dbReference>
<feature type="compositionally biased region" description="Acidic residues" evidence="2">
    <location>
        <begin position="183"/>
        <end position="196"/>
    </location>
</feature>
<protein>
    <submittedName>
        <fullName evidence="4">N-acetylmuramoyl-L-alanine amidase</fullName>
    </submittedName>
</protein>